<dbReference type="EMBL" id="UZAN01040982">
    <property type="protein sequence ID" value="VDP71579.1"/>
    <property type="molecule type" value="Genomic_DNA"/>
</dbReference>
<feature type="domain" description="CUB" evidence="3">
    <location>
        <begin position="274"/>
        <end position="373"/>
    </location>
</feature>
<accession>A0A183AAV6</accession>
<reference evidence="4 5" key="2">
    <citation type="submission" date="2018-11" db="EMBL/GenBank/DDBJ databases">
        <authorList>
            <consortium name="Pathogen Informatics"/>
        </authorList>
    </citation>
    <scope>NUCLEOTIDE SEQUENCE [LARGE SCALE GENOMIC DNA]</scope>
    <source>
        <strain evidence="4 5">Egypt</strain>
    </source>
</reference>
<evidence type="ECO:0000313" key="5">
    <source>
        <dbReference type="Proteomes" id="UP000272942"/>
    </source>
</evidence>
<name>A0A183AAV6_9TREM</name>
<sequence>MDNMWRSSIAFVIIINVFALASADDKECGQTASEASETLTKLVLPSTRTEKCQWTISTHTQRFVHLSRPASTTATSKEEESTTNCITLSDGTSSRGDWCDQEYEQKIDFKEKIIIQMKSTGLPAAKAALQDIPLYFQLVNDPKCTEKVNAPTELKQYFNITKEHPIVPKIACVWLLKSSSDKKLEISLDAKTPVDMGQCITVSYAGSTDAMSAKRICCQEGNNVFTAEAGKDITVAFESSSEEGTFIDNFKVYYQLVSDKVENNRCNEIPGPPTNNDQSFTVAESGDTIPAGLVCTWNISTSGGKSIRVSLDVEPPKTEKNCIRITNEDKSGAKEICGKEQSSTFTSNGLGVVVSYDGKTAASADQANFKIHYQFGQFQ</sequence>
<protein>
    <submittedName>
        <fullName evidence="6">CUB domain-containing protein</fullName>
    </submittedName>
</protein>
<evidence type="ECO:0000313" key="6">
    <source>
        <dbReference type="WBParaSite" id="ECPE_0000409901-mRNA-1"/>
    </source>
</evidence>
<keyword evidence="5" id="KW-1185">Reference proteome</keyword>
<feature type="signal peptide" evidence="2">
    <location>
        <begin position="1"/>
        <end position="23"/>
    </location>
</feature>
<organism evidence="6">
    <name type="scientific">Echinostoma caproni</name>
    <dbReference type="NCBI Taxonomy" id="27848"/>
    <lineage>
        <taxon>Eukaryota</taxon>
        <taxon>Metazoa</taxon>
        <taxon>Spiralia</taxon>
        <taxon>Lophotrochozoa</taxon>
        <taxon>Platyhelminthes</taxon>
        <taxon>Trematoda</taxon>
        <taxon>Digenea</taxon>
        <taxon>Plagiorchiida</taxon>
        <taxon>Echinostomata</taxon>
        <taxon>Echinostomatoidea</taxon>
        <taxon>Echinostomatidae</taxon>
        <taxon>Echinostoma</taxon>
    </lineage>
</organism>
<dbReference type="SUPFAM" id="SSF49854">
    <property type="entry name" value="Spermadhesin, CUB domain"/>
    <property type="match status" value="1"/>
</dbReference>
<feature type="chain" id="PRO_5043137928" evidence="2">
    <location>
        <begin position="24"/>
        <end position="379"/>
    </location>
</feature>
<keyword evidence="1" id="KW-1015">Disulfide bond</keyword>
<dbReference type="Gene3D" id="2.60.120.290">
    <property type="entry name" value="Spermadhesin, CUB domain"/>
    <property type="match status" value="1"/>
</dbReference>
<dbReference type="InterPro" id="IPR035914">
    <property type="entry name" value="Sperma_CUB_dom_sf"/>
</dbReference>
<dbReference type="Pfam" id="PF00431">
    <property type="entry name" value="CUB"/>
    <property type="match status" value="1"/>
</dbReference>
<evidence type="ECO:0000256" key="1">
    <source>
        <dbReference type="ARBA" id="ARBA00023157"/>
    </source>
</evidence>
<reference evidence="6" key="1">
    <citation type="submission" date="2016-06" db="UniProtKB">
        <authorList>
            <consortium name="WormBaseParasite"/>
        </authorList>
    </citation>
    <scope>IDENTIFICATION</scope>
</reference>
<dbReference type="WBParaSite" id="ECPE_0000409901-mRNA-1">
    <property type="protein sequence ID" value="ECPE_0000409901-mRNA-1"/>
    <property type="gene ID" value="ECPE_0000409901"/>
</dbReference>
<evidence type="ECO:0000256" key="2">
    <source>
        <dbReference type="SAM" id="SignalP"/>
    </source>
</evidence>
<gene>
    <name evidence="4" type="ORF">ECPE_LOCUS4091</name>
</gene>
<dbReference type="InterPro" id="IPR000859">
    <property type="entry name" value="CUB_dom"/>
</dbReference>
<dbReference type="Proteomes" id="UP000272942">
    <property type="component" value="Unassembled WGS sequence"/>
</dbReference>
<keyword evidence="2" id="KW-0732">Signal</keyword>
<proteinExistence type="predicted"/>
<evidence type="ECO:0000259" key="3">
    <source>
        <dbReference type="Pfam" id="PF00431"/>
    </source>
</evidence>
<dbReference type="AlphaFoldDB" id="A0A183AAV6"/>
<evidence type="ECO:0000313" key="4">
    <source>
        <dbReference type="EMBL" id="VDP71579.1"/>
    </source>
</evidence>